<organism evidence="2 3">
    <name type="scientific">Campylobacter fetus subsp. testudinum</name>
    <dbReference type="NCBI Taxonomy" id="1507806"/>
    <lineage>
        <taxon>Bacteria</taxon>
        <taxon>Pseudomonadati</taxon>
        <taxon>Campylobacterota</taxon>
        <taxon>Epsilonproteobacteria</taxon>
        <taxon>Campylobacterales</taxon>
        <taxon>Campylobacteraceae</taxon>
        <taxon>Campylobacter</taxon>
    </lineage>
</organism>
<reference evidence="2 3" key="1">
    <citation type="journal article" date="2016" name="Genome Biol. Evol.">
        <title>Comparative Genomics of Campylobacter fetus from Reptiles and Mammals Reveals Divergent Evolution in Host-Associated Lineages.</title>
        <authorList>
            <person name="Gilbert M.J."/>
            <person name="Miller W.G."/>
            <person name="Yee E."/>
            <person name="Zomer A.L."/>
            <person name="van der Graaf-van Bloois L."/>
            <person name="Fitzgerald C."/>
            <person name="Forbes K.J."/>
            <person name="Meric G."/>
            <person name="Sheppard S.K."/>
            <person name="Wagenaar J.A."/>
            <person name="Duim B."/>
        </authorList>
    </citation>
    <scope>NUCLEOTIDE SEQUENCE [LARGE SCALE GENOMIC DNA]</scope>
    <source>
        <strain evidence="2 3">12S02225-3</strain>
    </source>
</reference>
<evidence type="ECO:0000313" key="3">
    <source>
        <dbReference type="Proteomes" id="UP000093100"/>
    </source>
</evidence>
<keyword evidence="1" id="KW-0812">Transmembrane</keyword>
<keyword evidence="1" id="KW-1133">Transmembrane helix</keyword>
<feature type="transmembrane region" description="Helical" evidence="1">
    <location>
        <begin position="36"/>
        <end position="56"/>
    </location>
</feature>
<gene>
    <name evidence="2" type="ORF">CFT12S02225_04975</name>
</gene>
<dbReference type="Proteomes" id="UP000093100">
    <property type="component" value="Unassembled WGS sequence"/>
</dbReference>
<feature type="transmembrane region" description="Helical" evidence="1">
    <location>
        <begin position="7"/>
        <end position="30"/>
    </location>
</feature>
<evidence type="ECO:0000256" key="1">
    <source>
        <dbReference type="SAM" id="Phobius"/>
    </source>
</evidence>
<evidence type="ECO:0000313" key="2">
    <source>
        <dbReference type="EMBL" id="OCR90841.1"/>
    </source>
</evidence>
<dbReference type="EMBL" id="LFLK01000004">
    <property type="protein sequence ID" value="OCR90841.1"/>
    <property type="molecule type" value="Genomic_DNA"/>
</dbReference>
<protein>
    <submittedName>
        <fullName evidence="2">Uncharacterized protein</fullName>
    </submittedName>
</protein>
<dbReference type="AlphaFoldDB" id="A0AAX0HB95"/>
<name>A0AAX0HB95_CAMFE</name>
<dbReference type="RefSeq" id="WP_065838529.1">
    <property type="nucleotide sequence ID" value="NZ_CP027287.1"/>
</dbReference>
<keyword evidence="1" id="KW-0472">Membrane</keyword>
<accession>A0AAX0HB95</accession>
<comment type="caution">
    <text evidence="2">The sequence shown here is derived from an EMBL/GenBank/DDBJ whole genome shotgun (WGS) entry which is preliminary data.</text>
</comment>
<proteinExistence type="predicted"/>
<sequence length="420" mass="49448">MRIILFIVSLVLGMVIGLITVLTVCSIFGIDPQENIFVYKIANIISIVIFPAIIYYKLRSYVEDTFSIQANLRKKIVEKYPNLAKCSYLKDFINRFPEETVRKWFDNIENNNLVGIEKIEYELFIHAILKYSNSDESDVSDYKVKSYFDEQSIFVLYIYYIAILAKQLMECGDYSKKTETKILRLMCEEIDYVVDDLFKLVTTSDQNIYETSIILGKSSVENITTIIAYIIVIAYANGKPNFDQKNYIYNLCSYLKIPNTQIYNIFNEVNEYFKYNYMEEFDISFIKNAVEFKKLNLSNNTFDDDIMKKLELKKTTGALSVIAKAGFDKFVKEYKKYRNGETTLSDTDIYQKKWIVDNIKMELINADVDFYAIPQDVITEYAYSIIYIFEDYNNNRAMFYKIYNTRFDNFVNECKGKYQV</sequence>